<feature type="compositionally biased region" description="Basic residues" evidence="1">
    <location>
        <begin position="1"/>
        <end position="14"/>
    </location>
</feature>
<dbReference type="AlphaFoldDB" id="A0A0D7AXQ1"/>
<gene>
    <name evidence="2" type="ORF">CYLTODRAFT_494482</name>
</gene>
<dbReference type="EMBL" id="KN880760">
    <property type="protein sequence ID" value="KIY62654.1"/>
    <property type="molecule type" value="Genomic_DNA"/>
</dbReference>
<name>A0A0D7AXQ1_9AGAR</name>
<evidence type="ECO:0000313" key="3">
    <source>
        <dbReference type="Proteomes" id="UP000054007"/>
    </source>
</evidence>
<proteinExistence type="predicted"/>
<evidence type="ECO:0000313" key="2">
    <source>
        <dbReference type="EMBL" id="KIY62654.1"/>
    </source>
</evidence>
<feature type="region of interest" description="Disordered" evidence="1">
    <location>
        <begin position="1"/>
        <end position="104"/>
    </location>
</feature>
<protein>
    <submittedName>
        <fullName evidence="2">Uncharacterized protein</fullName>
    </submittedName>
</protein>
<evidence type="ECO:0000256" key="1">
    <source>
        <dbReference type="SAM" id="MobiDB-lite"/>
    </source>
</evidence>
<feature type="compositionally biased region" description="Basic and acidic residues" evidence="1">
    <location>
        <begin position="372"/>
        <end position="387"/>
    </location>
</feature>
<keyword evidence="3" id="KW-1185">Reference proteome</keyword>
<feature type="compositionally biased region" description="Basic and acidic residues" evidence="1">
    <location>
        <begin position="443"/>
        <end position="454"/>
    </location>
</feature>
<accession>A0A0D7AXQ1</accession>
<feature type="compositionally biased region" description="Acidic residues" evidence="1">
    <location>
        <begin position="361"/>
        <end position="371"/>
    </location>
</feature>
<feature type="compositionally biased region" description="Acidic residues" evidence="1">
    <location>
        <begin position="33"/>
        <end position="46"/>
    </location>
</feature>
<dbReference type="Proteomes" id="UP000054007">
    <property type="component" value="Unassembled WGS sequence"/>
</dbReference>
<organism evidence="2 3">
    <name type="scientific">Cylindrobasidium torrendii FP15055 ss-10</name>
    <dbReference type="NCBI Taxonomy" id="1314674"/>
    <lineage>
        <taxon>Eukaryota</taxon>
        <taxon>Fungi</taxon>
        <taxon>Dikarya</taxon>
        <taxon>Basidiomycota</taxon>
        <taxon>Agaricomycotina</taxon>
        <taxon>Agaricomycetes</taxon>
        <taxon>Agaricomycetidae</taxon>
        <taxon>Agaricales</taxon>
        <taxon>Marasmiineae</taxon>
        <taxon>Physalacriaceae</taxon>
        <taxon>Cylindrobasidium</taxon>
    </lineage>
</organism>
<sequence length="505" mass="56721">MAPRPRRSANRGNRRPPVDDSSADEAHSATDNSSDDADEDEEDSEDDGKRARSSSLDPSYVYGQDDSDSQCDSPRSPTPLFKYPAGTVLYTPPRSKFRNEPRDQSEELRENVIEAAGGRRCVGTGEDDLYGIHEGMHFISHALKGDALISTEAWLGSLVNVDSRWNIARGAVFFHRAVDRGLWAPIPIKSKEDPTIDRNFWKLLKNIKLPPAKRISYTNFFEQKVFPDLWDFKLVALAFISSFEIQVRVSRGRFRSIRYDCPAKSDIIMRTHINPANMMWRAGKSILSHHDEIPNWDMLSSADKDLIDDVRDLTTPVFDKELHPEPFERGHSLYNDPAPAPKAVKSTRQTRSARHECIIQNDDDDDVQSEPEIDHRDKDGNKLDRAGKKAGTKAIKAVTRRKRAASMSRASTPAPPDVSTPKRSAKLVVCAPERKQKMSAKGKAKEASKPEAPKPKAARKPQPQPESIAMTVSVQRKKNKRAEDDDGDDVEKEIARPKKRGGARR</sequence>
<reference evidence="2 3" key="1">
    <citation type="journal article" date="2015" name="Fungal Genet. Biol.">
        <title>Evolution of novel wood decay mechanisms in Agaricales revealed by the genome sequences of Fistulina hepatica and Cylindrobasidium torrendii.</title>
        <authorList>
            <person name="Floudas D."/>
            <person name="Held B.W."/>
            <person name="Riley R."/>
            <person name="Nagy L.G."/>
            <person name="Koehler G."/>
            <person name="Ransdell A.S."/>
            <person name="Younus H."/>
            <person name="Chow J."/>
            <person name="Chiniquy J."/>
            <person name="Lipzen A."/>
            <person name="Tritt A."/>
            <person name="Sun H."/>
            <person name="Haridas S."/>
            <person name="LaButti K."/>
            <person name="Ohm R.A."/>
            <person name="Kues U."/>
            <person name="Blanchette R.A."/>
            <person name="Grigoriev I.V."/>
            <person name="Minto R.E."/>
            <person name="Hibbett D.S."/>
        </authorList>
    </citation>
    <scope>NUCLEOTIDE SEQUENCE [LARGE SCALE GENOMIC DNA]</scope>
    <source>
        <strain evidence="2 3">FP15055 ss-10</strain>
    </source>
</reference>
<feature type="region of interest" description="Disordered" evidence="1">
    <location>
        <begin position="324"/>
        <end position="505"/>
    </location>
</feature>